<evidence type="ECO:0000256" key="11">
    <source>
        <dbReference type="RuleBase" id="RU000492"/>
    </source>
</evidence>
<gene>
    <name evidence="16" type="ORF">DES51_104187</name>
</gene>
<dbReference type="PROSITE" id="PS00039">
    <property type="entry name" value="DEAD_ATP_HELICASE"/>
    <property type="match status" value="1"/>
</dbReference>
<evidence type="ECO:0000313" key="16">
    <source>
        <dbReference type="EMBL" id="PXX80182.1"/>
    </source>
</evidence>
<dbReference type="PROSITE" id="PS51195">
    <property type="entry name" value="Q_MOTIF"/>
    <property type="match status" value="1"/>
</dbReference>
<organism evidence="16 17">
    <name type="scientific">Dielma fastidiosa</name>
    <dbReference type="NCBI Taxonomy" id="1034346"/>
    <lineage>
        <taxon>Bacteria</taxon>
        <taxon>Bacillati</taxon>
        <taxon>Bacillota</taxon>
        <taxon>Erysipelotrichia</taxon>
        <taxon>Erysipelotrichales</taxon>
        <taxon>Erysipelotrichaceae</taxon>
        <taxon>Dielma</taxon>
    </lineage>
</organism>
<evidence type="ECO:0000256" key="2">
    <source>
        <dbReference type="ARBA" id="ARBA00022490"/>
    </source>
</evidence>
<dbReference type="Proteomes" id="UP000247612">
    <property type="component" value="Unassembled WGS sequence"/>
</dbReference>
<evidence type="ECO:0000256" key="1">
    <source>
        <dbReference type="ARBA" id="ARBA00012552"/>
    </source>
</evidence>
<reference evidence="16 17" key="1">
    <citation type="submission" date="2018-05" db="EMBL/GenBank/DDBJ databases">
        <title>Genomic Encyclopedia of Type Strains, Phase IV (KMG-IV): sequencing the most valuable type-strain genomes for metagenomic binning, comparative biology and taxonomic classification.</title>
        <authorList>
            <person name="Goeker M."/>
        </authorList>
    </citation>
    <scope>NUCLEOTIDE SEQUENCE [LARGE SCALE GENOMIC DNA]</scope>
    <source>
        <strain evidence="16 17">JC118</strain>
    </source>
</reference>
<dbReference type="GO" id="GO:0016787">
    <property type="term" value="F:hydrolase activity"/>
    <property type="evidence" value="ECO:0007669"/>
    <property type="project" value="UniProtKB-KW"/>
</dbReference>
<evidence type="ECO:0000259" key="13">
    <source>
        <dbReference type="PROSITE" id="PS51192"/>
    </source>
</evidence>
<dbReference type="PROSITE" id="PS51192">
    <property type="entry name" value="HELICASE_ATP_BIND_1"/>
    <property type="match status" value="1"/>
</dbReference>
<accession>A0A318KUD3</accession>
<dbReference type="FunFam" id="3.40.50.300:FF:000108">
    <property type="entry name" value="ATP-dependent RNA helicase RhlE"/>
    <property type="match status" value="1"/>
</dbReference>
<dbReference type="InterPro" id="IPR000629">
    <property type="entry name" value="RNA-helicase_DEAD-box_CS"/>
</dbReference>
<evidence type="ECO:0000256" key="8">
    <source>
        <dbReference type="ARBA" id="ARBA00047984"/>
    </source>
</evidence>
<dbReference type="SMART" id="SM00487">
    <property type="entry name" value="DEXDc"/>
    <property type="match status" value="1"/>
</dbReference>
<keyword evidence="6 11" id="KW-0067">ATP-binding</keyword>
<dbReference type="AlphaFoldDB" id="A0A318KUD3"/>
<name>A0A318KUD3_9FIRM</name>
<sequence>MNFNELNISKPLLKALTDCGYKTPTPIQEQAIPHLLKGADLLGCAQTGTGKTCAFAVPILQRISDKKGIKALILTPTRELAAQIYDNCITYAKYTKQRSVVIFGGVKQRGQENELKKGCDVLIATPGRLNDLVSQGIITLDTIEIFVLDEADRMLDMGFIHDVKKIMRQLPAKRQTMLFSATMPPAIKKLADQLLKNPKYVSVAPVSSTTELVKQSVMFVSKNDKKKALIYLLRKPELRSVLVFTRTKHLANRVVRDLEGNGIKAMAIHGNKSQNQRTEALSKFKSNEIRVLVATDIAARGLDIDELSHVINYDLPNISETYVHRIGRTGRAGMSGTAISFCDEEERAYLKDIEKLIGKKIEVVDDDHYQQMEIKKAVKVKPQSSKPKAAVNKPLNAKPKRVKQRASDKVEQILRQAETKSRTRY</sequence>
<protein>
    <recommendedName>
        <fullName evidence="9">ATP-dependent RNA helicase CshA</fullName>
        <ecNumber evidence="1">3.6.4.13</ecNumber>
    </recommendedName>
</protein>
<dbReference type="InterPro" id="IPR001650">
    <property type="entry name" value="Helicase_C-like"/>
</dbReference>
<dbReference type="Pfam" id="PF00271">
    <property type="entry name" value="Helicase_C"/>
    <property type="match status" value="1"/>
</dbReference>
<dbReference type="InterPro" id="IPR050079">
    <property type="entry name" value="DEAD_box_RNA_helicase"/>
</dbReference>
<comment type="similarity">
    <text evidence="7 11">Belongs to the DEAD box helicase family.</text>
</comment>
<evidence type="ECO:0000256" key="6">
    <source>
        <dbReference type="ARBA" id="ARBA00022840"/>
    </source>
</evidence>
<keyword evidence="4 11" id="KW-0378">Hydrolase</keyword>
<dbReference type="OrthoDB" id="9805696at2"/>
<evidence type="ECO:0000259" key="15">
    <source>
        <dbReference type="PROSITE" id="PS51195"/>
    </source>
</evidence>
<keyword evidence="2" id="KW-0963">Cytoplasm</keyword>
<keyword evidence="5 11" id="KW-0347">Helicase</keyword>
<feature type="region of interest" description="Disordered" evidence="12">
    <location>
        <begin position="377"/>
        <end position="425"/>
    </location>
</feature>
<dbReference type="EC" id="3.6.4.13" evidence="1"/>
<keyword evidence="17" id="KW-1185">Reference proteome</keyword>
<dbReference type="InterPro" id="IPR027417">
    <property type="entry name" value="P-loop_NTPase"/>
</dbReference>
<evidence type="ECO:0000256" key="12">
    <source>
        <dbReference type="SAM" id="MobiDB-lite"/>
    </source>
</evidence>
<dbReference type="CDD" id="cd00268">
    <property type="entry name" value="DEADc"/>
    <property type="match status" value="1"/>
</dbReference>
<evidence type="ECO:0000259" key="14">
    <source>
        <dbReference type="PROSITE" id="PS51194"/>
    </source>
</evidence>
<dbReference type="PANTHER" id="PTHR47959">
    <property type="entry name" value="ATP-DEPENDENT RNA HELICASE RHLE-RELATED"/>
    <property type="match status" value="1"/>
</dbReference>
<dbReference type="Gene3D" id="3.40.50.300">
    <property type="entry name" value="P-loop containing nucleotide triphosphate hydrolases"/>
    <property type="match status" value="2"/>
</dbReference>
<feature type="domain" description="Helicase ATP-binding" evidence="13">
    <location>
        <begin position="32"/>
        <end position="201"/>
    </location>
</feature>
<dbReference type="STRING" id="1034346.GCA_000313565_01680"/>
<feature type="domain" description="Helicase C-terminal" evidence="14">
    <location>
        <begin position="225"/>
        <end position="375"/>
    </location>
</feature>
<dbReference type="GO" id="GO:0003724">
    <property type="term" value="F:RNA helicase activity"/>
    <property type="evidence" value="ECO:0007669"/>
    <property type="project" value="UniProtKB-EC"/>
</dbReference>
<proteinExistence type="inferred from homology"/>
<dbReference type="GO" id="GO:0005524">
    <property type="term" value="F:ATP binding"/>
    <property type="evidence" value="ECO:0007669"/>
    <property type="project" value="UniProtKB-KW"/>
</dbReference>
<dbReference type="Pfam" id="PF00270">
    <property type="entry name" value="DEAD"/>
    <property type="match status" value="1"/>
</dbReference>
<evidence type="ECO:0000256" key="7">
    <source>
        <dbReference type="ARBA" id="ARBA00038437"/>
    </source>
</evidence>
<dbReference type="CDD" id="cd18787">
    <property type="entry name" value="SF2_C_DEAD"/>
    <property type="match status" value="1"/>
</dbReference>
<dbReference type="InterPro" id="IPR011545">
    <property type="entry name" value="DEAD/DEAH_box_helicase_dom"/>
</dbReference>
<keyword evidence="3 11" id="KW-0547">Nucleotide-binding</keyword>
<dbReference type="GO" id="GO:0003723">
    <property type="term" value="F:RNA binding"/>
    <property type="evidence" value="ECO:0007669"/>
    <property type="project" value="UniProtKB-ARBA"/>
</dbReference>
<comment type="catalytic activity">
    <reaction evidence="8">
        <text>ATP + H2O = ADP + phosphate + H(+)</text>
        <dbReference type="Rhea" id="RHEA:13065"/>
        <dbReference type="ChEBI" id="CHEBI:15377"/>
        <dbReference type="ChEBI" id="CHEBI:15378"/>
        <dbReference type="ChEBI" id="CHEBI:30616"/>
        <dbReference type="ChEBI" id="CHEBI:43474"/>
        <dbReference type="ChEBI" id="CHEBI:456216"/>
        <dbReference type="EC" id="3.6.4.13"/>
    </reaction>
</comment>
<comment type="caution">
    <text evidence="16">The sequence shown here is derived from an EMBL/GenBank/DDBJ whole genome shotgun (WGS) entry which is preliminary data.</text>
</comment>
<dbReference type="EMBL" id="QJKH01000004">
    <property type="protein sequence ID" value="PXX80182.1"/>
    <property type="molecule type" value="Genomic_DNA"/>
</dbReference>
<feature type="short sequence motif" description="Q motif" evidence="10">
    <location>
        <begin position="1"/>
        <end position="29"/>
    </location>
</feature>
<dbReference type="RefSeq" id="WP_022937983.1">
    <property type="nucleotide sequence ID" value="NZ_CABKRQ010000004.1"/>
</dbReference>
<dbReference type="PROSITE" id="PS51194">
    <property type="entry name" value="HELICASE_CTER"/>
    <property type="match status" value="1"/>
</dbReference>
<dbReference type="SMART" id="SM00490">
    <property type="entry name" value="HELICc"/>
    <property type="match status" value="1"/>
</dbReference>
<evidence type="ECO:0000256" key="4">
    <source>
        <dbReference type="ARBA" id="ARBA00022801"/>
    </source>
</evidence>
<evidence type="ECO:0000256" key="9">
    <source>
        <dbReference type="ARBA" id="ARBA00067932"/>
    </source>
</evidence>
<dbReference type="InterPro" id="IPR044742">
    <property type="entry name" value="DEAD/DEAH_RhlB"/>
</dbReference>
<dbReference type="GO" id="GO:0005829">
    <property type="term" value="C:cytosol"/>
    <property type="evidence" value="ECO:0007669"/>
    <property type="project" value="TreeGrafter"/>
</dbReference>
<feature type="domain" description="DEAD-box RNA helicase Q" evidence="15">
    <location>
        <begin position="1"/>
        <end position="29"/>
    </location>
</feature>
<evidence type="ECO:0000256" key="3">
    <source>
        <dbReference type="ARBA" id="ARBA00022741"/>
    </source>
</evidence>
<evidence type="ECO:0000256" key="5">
    <source>
        <dbReference type="ARBA" id="ARBA00022806"/>
    </source>
</evidence>
<feature type="compositionally biased region" description="Basic and acidic residues" evidence="12">
    <location>
        <begin position="405"/>
        <end position="425"/>
    </location>
</feature>
<dbReference type="InterPro" id="IPR014001">
    <property type="entry name" value="Helicase_ATP-bd"/>
</dbReference>
<evidence type="ECO:0000313" key="17">
    <source>
        <dbReference type="Proteomes" id="UP000247612"/>
    </source>
</evidence>
<dbReference type="SUPFAM" id="SSF52540">
    <property type="entry name" value="P-loop containing nucleoside triphosphate hydrolases"/>
    <property type="match status" value="1"/>
</dbReference>
<dbReference type="InterPro" id="IPR014014">
    <property type="entry name" value="RNA_helicase_DEAD_Q_motif"/>
</dbReference>
<evidence type="ECO:0000256" key="10">
    <source>
        <dbReference type="PROSITE-ProRule" id="PRU00552"/>
    </source>
</evidence>
<dbReference type="PANTHER" id="PTHR47959:SF13">
    <property type="entry name" value="ATP-DEPENDENT RNA HELICASE RHLE"/>
    <property type="match status" value="1"/>
</dbReference>